<name>A0A1E4TUC0_PACTA</name>
<gene>
    <name evidence="4" type="ORF">PACTADRAFT_3020</name>
</gene>
<feature type="signal peptide" evidence="2">
    <location>
        <begin position="1"/>
        <end position="26"/>
    </location>
</feature>
<sequence length="426" mass="49587">MNRMNLQKFCVGSILVLCQLVVLCEGSTSEIFDVKPDKFEKFCFFVSNLNHSFIEYKKPYIELELLETKIEIDNELKKIDYMTNVILLNEKFLKFTNIANDEVDICIEEYIERGRCKEDQLNHALLEVDNSLDQEKAAIANILLSTVGDNVLNYQIFESGWYCLFLKPTLLITEGVDTSKVDQSLESVSIMVDIQQSFGELTISSYEEVEISIIMSWLYFIFGVSYFFYLYKNRKKQQNNNYSYESLGNGTTHGYDTNTTNTVSGNNNYNNKKNVTKLASIQTRLIFYVFISSALFMLTSIRYSIINKTSYSHDYLELALLHLIELSSGTFFTVWIIYQTLLISDGYILLSNFKSGLFSIYMIRVLIFILLGVFLIFDIEESTVFSIQDYLREYFRKSTLKNEEYIDINYAQGMIIYVLLFFIARQ</sequence>
<feature type="transmembrane region" description="Helical" evidence="1">
    <location>
        <begin position="285"/>
        <end position="306"/>
    </location>
</feature>
<evidence type="ECO:0000259" key="3">
    <source>
        <dbReference type="Pfam" id="PF21902"/>
    </source>
</evidence>
<keyword evidence="2" id="KW-0732">Signal</keyword>
<dbReference type="Pfam" id="PF21902">
    <property type="entry name" value="PTM1-like_N"/>
    <property type="match status" value="1"/>
</dbReference>
<dbReference type="STRING" id="669874.A0A1E4TUC0"/>
<protein>
    <recommendedName>
        <fullName evidence="3">PTM1-like N-terminal domain-containing protein</fullName>
    </recommendedName>
</protein>
<organism evidence="4 5">
    <name type="scientific">Pachysolen tannophilus NRRL Y-2460</name>
    <dbReference type="NCBI Taxonomy" id="669874"/>
    <lineage>
        <taxon>Eukaryota</taxon>
        <taxon>Fungi</taxon>
        <taxon>Dikarya</taxon>
        <taxon>Ascomycota</taxon>
        <taxon>Saccharomycotina</taxon>
        <taxon>Pichiomycetes</taxon>
        <taxon>Pachysolenaceae</taxon>
        <taxon>Pachysolen</taxon>
    </lineage>
</organism>
<keyword evidence="1" id="KW-0812">Transmembrane</keyword>
<feature type="chain" id="PRO_5009163354" description="PTM1-like N-terminal domain-containing protein" evidence="2">
    <location>
        <begin position="27"/>
        <end position="426"/>
    </location>
</feature>
<keyword evidence="1" id="KW-0472">Membrane</keyword>
<evidence type="ECO:0000313" key="4">
    <source>
        <dbReference type="EMBL" id="ODV95317.1"/>
    </source>
</evidence>
<dbReference type="InterPro" id="IPR053938">
    <property type="entry name" value="PTM1-like_N"/>
</dbReference>
<dbReference type="EMBL" id="KV454014">
    <property type="protein sequence ID" value="ODV95317.1"/>
    <property type="molecule type" value="Genomic_DNA"/>
</dbReference>
<evidence type="ECO:0000256" key="1">
    <source>
        <dbReference type="SAM" id="Phobius"/>
    </source>
</evidence>
<keyword evidence="5" id="KW-1185">Reference proteome</keyword>
<dbReference type="AlphaFoldDB" id="A0A1E4TUC0"/>
<evidence type="ECO:0000313" key="5">
    <source>
        <dbReference type="Proteomes" id="UP000094236"/>
    </source>
</evidence>
<feature type="transmembrane region" description="Helical" evidence="1">
    <location>
        <begin position="318"/>
        <end position="338"/>
    </location>
</feature>
<dbReference type="Proteomes" id="UP000094236">
    <property type="component" value="Unassembled WGS sequence"/>
</dbReference>
<dbReference type="OrthoDB" id="3996329at2759"/>
<reference evidence="5" key="1">
    <citation type="submission" date="2016-05" db="EMBL/GenBank/DDBJ databases">
        <title>Comparative genomics of biotechnologically important yeasts.</title>
        <authorList>
            <consortium name="DOE Joint Genome Institute"/>
            <person name="Riley R."/>
            <person name="Haridas S."/>
            <person name="Wolfe K.H."/>
            <person name="Lopes M.R."/>
            <person name="Hittinger C.T."/>
            <person name="Goker M."/>
            <person name="Salamov A."/>
            <person name="Wisecaver J."/>
            <person name="Long T.M."/>
            <person name="Aerts A.L."/>
            <person name="Barry K."/>
            <person name="Choi C."/>
            <person name="Clum A."/>
            <person name="Coughlan A.Y."/>
            <person name="Deshpande S."/>
            <person name="Douglass A.P."/>
            <person name="Hanson S.J."/>
            <person name="Klenk H.-P."/>
            <person name="Labutti K."/>
            <person name="Lapidus A."/>
            <person name="Lindquist E."/>
            <person name="Lipzen A."/>
            <person name="Meier-Kolthoff J.P."/>
            <person name="Ohm R.A."/>
            <person name="Otillar R.P."/>
            <person name="Pangilinan J."/>
            <person name="Peng Y."/>
            <person name="Rokas A."/>
            <person name="Rosa C.A."/>
            <person name="Scheuner C."/>
            <person name="Sibirny A.A."/>
            <person name="Slot J.C."/>
            <person name="Stielow J.B."/>
            <person name="Sun H."/>
            <person name="Kurtzman C.P."/>
            <person name="Blackwell M."/>
            <person name="Grigoriev I.V."/>
            <person name="Jeffries T.W."/>
        </authorList>
    </citation>
    <scope>NUCLEOTIDE SEQUENCE [LARGE SCALE GENOMIC DNA]</scope>
    <source>
        <strain evidence="5">NRRL Y-2460</strain>
    </source>
</reference>
<feature type="transmembrane region" description="Helical" evidence="1">
    <location>
        <begin position="211"/>
        <end position="231"/>
    </location>
</feature>
<feature type="transmembrane region" description="Helical" evidence="1">
    <location>
        <begin position="405"/>
        <end position="424"/>
    </location>
</feature>
<proteinExistence type="predicted"/>
<feature type="domain" description="PTM1-like N-terminal" evidence="3">
    <location>
        <begin position="88"/>
        <end position="165"/>
    </location>
</feature>
<keyword evidence="1" id="KW-1133">Transmembrane helix</keyword>
<feature type="transmembrane region" description="Helical" evidence="1">
    <location>
        <begin position="358"/>
        <end position="377"/>
    </location>
</feature>
<evidence type="ECO:0000256" key="2">
    <source>
        <dbReference type="SAM" id="SignalP"/>
    </source>
</evidence>
<accession>A0A1E4TUC0</accession>